<dbReference type="GO" id="GO:0003871">
    <property type="term" value="F:5-methyltetrahydropteroyltriglutamate-homocysteine S-methyltransferase activity"/>
    <property type="evidence" value="ECO:0007669"/>
    <property type="project" value="InterPro"/>
</dbReference>
<dbReference type="GO" id="GO:0032259">
    <property type="term" value="P:methylation"/>
    <property type="evidence" value="ECO:0007669"/>
    <property type="project" value="UniProtKB-KW"/>
</dbReference>
<dbReference type="AlphaFoldDB" id="A0A3P1BIB4"/>
<dbReference type="InterPro" id="IPR002629">
    <property type="entry name" value="Met_Synth_C/arc"/>
</dbReference>
<evidence type="ECO:0000313" key="3">
    <source>
        <dbReference type="Proteomes" id="UP000271925"/>
    </source>
</evidence>
<dbReference type="GO" id="GO:0008270">
    <property type="term" value="F:zinc ion binding"/>
    <property type="evidence" value="ECO:0007669"/>
    <property type="project" value="InterPro"/>
</dbReference>
<protein>
    <submittedName>
        <fullName evidence="2">5-methyltetrahydropteroyltriglutamate--homocysteine methyltransferase</fullName>
    </submittedName>
</protein>
<dbReference type="InterPro" id="IPR038071">
    <property type="entry name" value="UROD/MetE-like_sf"/>
</dbReference>
<keyword evidence="3" id="KW-1185">Reference proteome</keyword>
<dbReference type="Pfam" id="PF01717">
    <property type="entry name" value="Meth_synt_2"/>
    <property type="match status" value="1"/>
</dbReference>
<dbReference type="PANTHER" id="PTHR43844:SF2">
    <property type="entry name" value="SYNTHASE, VITAMIN-B12 INDEPENDENT, PUTATIVE (AFU_ORTHOLOGUE AFUA_3G12060)-RELATED"/>
    <property type="match status" value="1"/>
</dbReference>
<evidence type="ECO:0000313" key="2">
    <source>
        <dbReference type="EMBL" id="RRB00837.1"/>
    </source>
</evidence>
<dbReference type="CDD" id="cd03311">
    <property type="entry name" value="CIMS_C_terminal_like"/>
    <property type="match status" value="1"/>
</dbReference>
<dbReference type="SUPFAM" id="SSF51726">
    <property type="entry name" value="UROD/MetE-like"/>
    <property type="match status" value="1"/>
</dbReference>
<dbReference type="PANTHER" id="PTHR43844">
    <property type="entry name" value="METHIONINE SYNTHASE"/>
    <property type="match status" value="1"/>
</dbReference>
<evidence type="ECO:0000259" key="1">
    <source>
        <dbReference type="Pfam" id="PF01717"/>
    </source>
</evidence>
<feature type="domain" description="Cobalamin-independent methionine synthase MetE C-terminal/archaeal" evidence="1">
    <location>
        <begin position="224"/>
        <end position="317"/>
    </location>
</feature>
<dbReference type="Gene3D" id="3.20.20.210">
    <property type="match status" value="1"/>
</dbReference>
<dbReference type="Proteomes" id="UP000271925">
    <property type="component" value="Unassembled WGS sequence"/>
</dbReference>
<name>A0A3P1BIB4_9BACT</name>
<sequence length="350" mass="38547">MKLQTESIGSIPRPIELIEAMQAGLPAEQLDQLYDKAVRQTLLELENTGSPVLTDGEQTKSSFATYPLSGVDMIVPGGMRIDFADGHFRQLPLLKKTPFRFGEFAGSYLAKAQSCTDMPLKQAVISASALSLIYPADGMEGYSQPEFISDLIDESEKDIRSCLEKGAHKVQIDFTEGRLSLKLDPSGGVLRHFIALNNQVLARFSEEEKARIGVHVCPGGDRDSTHSADVDYADLLAELFNLDVRNFYLQLASEPDRVKVLKAIKENLKPNQFVFVGVIDVLNPVVETAEEVRDRVLEAAQYIPLAQLGTTDDCGFSPFADDVSTSRETAFAKIKARIDGTRLAEEQLFA</sequence>
<gene>
    <name evidence="2" type="ORF">EHT25_21830</name>
</gene>
<accession>A0A3P1BIB4</accession>
<organism evidence="2 3">
    <name type="scientific">Larkinella rosea</name>
    <dbReference type="NCBI Taxonomy" id="2025312"/>
    <lineage>
        <taxon>Bacteria</taxon>
        <taxon>Pseudomonadati</taxon>
        <taxon>Bacteroidota</taxon>
        <taxon>Cytophagia</taxon>
        <taxon>Cytophagales</taxon>
        <taxon>Spirosomataceae</taxon>
        <taxon>Larkinella</taxon>
    </lineage>
</organism>
<dbReference type="RefSeq" id="WP_124877302.1">
    <property type="nucleotide sequence ID" value="NZ_RQJO01000010.1"/>
</dbReference>
<reference evidence="2 3" key="1">
    <citation type="submission" date="2018-11" db="EMBL/GenBank/DDBJ databases">
        <authorList>
            <person name="Zhou Z."/>
            <person name="Wang G."/>
        </authorList>
    </citation>
    <scope>NUCLEOTIDE SEQUENCE [LARGE SCALE GENOMIC DNA]</scope>
    <source>
        <strain evidence="2 3">KCTC52004</strain>
    </source>
</reference>
<keyword evidence="2" id="KW-0808">Transferase</keyword>
<dbReference type="EMBL" id="RQJO01000010">
    <property type="protein sequence ID" value="RRB00837.1"/>
    <property type="molecule type" value="Genomic_DNA"/>
</dbReference>
<keyword evidence="2" id="KW-0489">Methyltransferase</keyword>
<dbReference type="GO" id="GO:0009086">
    <property type="term" value="P:methionine biosynthetic process"/>
    <property type="evidence" value="ECO:0007669"/>
    <property type="project" value="InterPro"/>
</dbReference>
<comment type="caution">
    <text evidence="2">The sequence shown here is derived from an EMBL/GenBank/DDBJ whole genome shotgun (WGS) entry which is preliminary data.</text>
</comment>
<proteinExistence type="predicted"/>
<dbReference type="OrthoDB" id="244285at2"/>